<dbReference type="InterPro" id="IPR053144">
    <property type="entry name" value="Acetyltransferase_Butenolide"/>
</dbReference>
<dbReference type="InterPro" id="IPR016181">
    <property type="entry name" value="Acyl_CoA_acyltransferase"/>
</dbReference>
<organism evidence="2 3">
    <name type="scientific">Cohnella nanjingensis</name>
    <dbReference type="NCBI Taxonomy" id="1387779"/>
    <lineage>
        <taxon>Bacteria</taxon>
        <taxon>Bacillati</taxon>
        <taxon>Bacillota</taxon>
        <taxon>Bacilli</taxon>
        <taxon>Bacillales</taxon>
        <taxon>Paenibacillaceae</taxon>
        <taxon>Cohnella</taxon>
    </lineage>
</organism>
<dbReference type="Pfam" id="PF00583">
    <property type="entry name" value="Acetyltransf_1"/>
    <property type="match status" value="1"/>
</dbReference>
<keyword evidence="3" id="KW-1185">Reference proteome</keyword>
<dbReference type="PANTHER" id="PTHR43233:SF1">
    <property type="entry name" value="FAMILY N-ACETYLTRANSFERASE, PUTATIVE (AFU_ORTHOLOGUE AFUA_6G03350)-RELATED"/>
    <property type="match status" value="1"/>
</dbReference>
<dbReference type="Proteomes" id="UP000547209">
    <property type="component" value="Unassembled WGS sequence"/>
</dbReference>
<evidence type="ECO:0000313" key="3">
    <source>
        <dbReference type="Proteomes" id="UP000547209"/>
    </source>
</evidence>
<proteinExistence type="predicted"/>
<accession>A0A7X0RMK9</accession>
<dbReference type="PANTHER" id="PTHR43233">
    <property type="entry name" value="FAMILY N-ACETYLTRANSFERASE, PUTATIVE (AFU_ORTHOLOGUE AFUA_6G03350)-RELATED"/>
    <property type="match status" value="1"/>
</dbReference>
<dbReference type="GO" id="GO:0016747">
    <property type="term" value="F:acyltransferase activity, transferring groups other than amino-acyl groups"/>
    <property type="evidence" value="ECO:0007669"/>
    <property type="project" value="InterPro"/>
</dbReference>
<evidence type="ECO:0000259" key="1">
    <source>
        <dbReference type="PROSITE" id="PS51186"/>
    </source>
</evidence>
<comment type="caution">
    <text evidence="2">The sequence shown here is derived from an EMBL/GenBank/DDBJ whole genome shotgun (WGS) entry which is preliminary data.</text>
</comment>
<dbReference type="SUPFAM" id="SSF55729">
    <property type="entry name" value="Acyl-CoA N-acyltransferases (Nat)"/>
    <property type="match status" value="1"/>
</dbReference>
<keyword evidence="2" id="KW-0808">Transferase</keyword>
<gene>
    <name evidence="2" type="ORF">H7C19_00160</name>
</gene>
<dbReference type="EMBL" id="JACJVP010000001">
    <property type="protein sequence ID" value="MBB6669091.1"/>
    <property type="molecule type" value="Genomic_DNA"/>
</dbReference>
<dbReference type="InterPro" id="IPR000182">
    <property type="entry name" value="GNAT_dom"/>
</dbReference>
<dbReference type="PROSITE" id="PS51186">
    <property type="entry name" value="GNAT"/>
    <property type="match status" value="1"/>
</dbReference>
<feature type="domain" description="N-acetyltransferase" evidence="1">
    <location>
        <begin position="1"/>
        <end position="134"/>
    </location>
</feature>
<dbReference type="AlphaFoldDB" id="A0A7X0RMK9"/>
<reference evidence="2 3" key="1">
    <citation type="submission" date="2020-08" db="EMBL/GenBank/DDBJ databases">
        <title>Cohnella phylogeny.</title>
        <authorList>
            <person name="Dunlap C."/>
        </authorList>
    </citation>
    <scope>NUCLEOTIDE SEQUENCE [LARGE SCALE GENOMIC DNA]</scope>
    <source>
        <strain evidence="2 3">DSM 28246</strain>
    </source>
</reference>
<protein>
    <submittedName>
        <fullName evidence="2">GNAT family N-acetyltransferase</fullName>
    </submittedName>
</protein>
<evidence type="ECO:0000313" key="2">
    <source>
        <dbReference type="EMBL" id="MBB6669091.1"/>
    </source>
</evidence>
<dbReference type="Gene3D" id="3.40.630.30">
    <property type="match status" value="1"/>
</dbReference>
<dbReference type="CDD" id="cd04301">
    <property type="entry name" value="NAT_SF"/>
    <property type="match status" value="1"/>
</dbReference>
<sequence>MKIAHEIPQADEWIALKNAAGQRSPDRTAAEAALDRSLCSVVVRDVDASPIGMGRIVGDGGCYFQIVDLAVHPSRQGQGVEEWLMQALLSYLDRHAPEGAAVTTMADVASIPLYQKHGFKLVYPDLYGMSRQKTQKEVGP</sequence>
<dbReference type="RefSeq" id="WP_185140539.1">
    <property type="nucleotide sequence ID" value="NZ_JACJVP010000001.1"/>
</dbReference>
<name>A0A7X0RMK9_9BACL</name>